<evidence type="ECO:0000313" key="1">
    <source>
        <dbReference type="EMBL" id="KAJ9089474.1"/>
    </source>
</evidence>
<name>A0ACC2URS5_9FUNG</name>
<accession>A0ACC2URS5</accession>
<gene>
    <name evidence="1" type="ORF">DSO57_1012592</name>
</gene>
<dbReference type="EMBL" id="QTSX02000045">
    <property type="protein sequence ID" value="KAJ9089474.1"/>
    <property type="molecule type" value="Genomic_DNA"/>
</dbReference>
<sequence length="164" mass="18703">MVALLQQKDLINVNDARQSLCHSLLSQFPKIWAEFSGQVNGLNDLSEIVYQVYTLPNLQAQLAKYRTEGSSLRKVFYTTPKGAFMEKPYHERPGYDGCFACQEKGHVLKDCPYVKVFQRMQNMGNKKPFSKFQRKRPGVNVVLQEEESEDQEGSSGSDSKESKN</sequence>
<reference evidence="1" key="1">
    <citation type="submission" date="2022-04" db="EMBL/GenBank/DDBJ databases">
        <title>Genome of the entomopathogenic fungus Entomophthora muscae.</title>
        <authorList>
            <person name="Elya C."/>
            <person name="Lovett B.R."/>
            <person name="Lee E."/>
            <person name="Macias A.M."/>
            <person name="Hajek A.E."/>
            <person name="De Bivort B.L."/>
            <person name="Kasson M.T."/>
            <person name="De Fine Licht H.H."/>
            <person name="Stajich J.E."/>
        </authorList>
    </citation>
    <scope>NUCLEOTIDE SEQUENCE</scope>
    <source>
        <strain evidence="1">Berkeley</strain>
    </source>
</reference>
<dbReference type="Proteomes" id="UP001165960">
    <property type="component" value="Unassembled WGS sequence"/>
</dbReference>
<comment type="caution">
    <text evidence="1">The sequence shown here is derived from an EMBL/GenBank/DDBJ whole genome shotgun (WGS) entry which is preliminary data.</text>
</comment>
<keyword evidence="2" id="KW-1185">Reference proteome</keyword>
<organism evidence="1 2">
    <name type="scientific">Entomophthora muscae</name>
    <dbReference type="NCBI Taxonomy" id="34485"/>
    <lineage>
        <taxon>Eukaryota</taxon>
        <taxon>Fungi</taxon>
        <taxon>Fungi incertae sedis</taxon>
        <taxon>Zoopagomycota</taxon>
        <taxon>Entomophthoromycotina</taxon>
        <taxon>Entomophthoromycetes</taxon>
        <taxon>Entomophthorales</taxon>
        <taxon>Entomophthoraceae</taxon>
        <taxon>Entomophthora</taxon>
    </lineage>
</organism>
<proteinExistence type="predicted"/>
<evidence type="ECO:0000313" key="2">
    <source>
        <dbReference type="Proteomes" id="UP001165960"/>
    </source>
</evidence>
<protein>
    <submittedName>
        <fullName evidence="1">Uncharacterized protein</fullName>
    </submittedName>
</protein>